<keyword evidence="7" id="KW-0285">Flavoprotein</keyword>
<dbReference type="GO" id="GO:0019825">
    <property type="term" value="F:oxygen binding"/>
    <property type="evidence" value="ECO:0007669"/>
    <property type="project" value="InterPro"/>
</dbReference>
<evidence type="ECO:0000259" key="16">
    <source>
        <dbReference type="PROSITE" id="PS51384"/>
    </source>
</evidence>
<keyword evidence="5" id="KW-0216">Detoxification</keyword>
<comment type="catalytic activity">
    <reaction evidence="14">
        <text>2 nitric oxide + NADPH + 2 O2 = 2 nitrate + NADP(+) + H(+)</text>
        <dbReference type="Rhea" id="RHEA:19465"/>
        <dbReference type="ChEBI" id="CHEBI:15378"/>
        <dbReference type="ChEBI" id="CHEBI:15379"/>
        <dbReference type="ChEBI" id="CHEBI:16480"/>
        <dbReference type="ChEBI" id="CHEBI:17632"/>
        <dbReference type="ChEBI" id="CHEBI:57783"/>
        <dbReference type="ChEBI" id="CHEBI:58349"/>
        <dbReference type="EC" id="1.14.12.17"/>
    </reaction>
</comment>
<dbReference type="InterPro" id="IPR000971">
    <property type="entry name" value="Globin"/>
</dbReference>
<keyword evidence="10" id="KW-0521">NADP</keyword>
<dbReference type="SUPFAM" id="SSF52343">
    <property type="entry name" value="Ferredoxin reductase-like, C-terminal NADP-linked domain"/>
    <property type="match status" value="1"/>
</dbReference>
<keyword evidence="9" id="KW-0274">FAD</keyword>
<dbReference type="PROSITE" id="PS51384">
    <property type="entry name" value="FAD_FR"/>
    <property type="match status" value="1"/>
</dbReference>
<dbReference type="PROSITE" id="PS01033">
    <property type="entry name" value="GLOBIN"/>
    <property type="match status" value="1"/>
</dbReference>
<dbReference type="Gene3D" id="3.40.50.80">
    <property type="entry name" value="Nucleotide-binding domain of ferredoxin-NADP reductase (FNR) module"/>
    <property type="match status" value="1"/>
</dbReference>
<proteinExistence type="inferred from homology"/>
<dbReference type="Gene3D" id="1.10.490.10">
    <property type="entry name" value="Globins"/>
    <property type="match status" value="1"/>
</dbReference>
<dbReference type="InterPro" id="IPR009050">
    <property type="entry name" value="Globin-like_sf"/>
</dbReference>
<dbReference type="Pfam" id="PF00042">
    <property type="entry name" value="Globin"/>
    <property type="match status" value="1"/>
</dbReference>
<reference evidence="17" key="1">
    <citation type="journal article" date="2021" name="Open Biol.">
        <title>Shared evolutionary footprints suggest mitochondrial oxidative damage underlies multiple complex I losses in fungi.</title>
        <authorList>
            <person name="Schikora-Tamarit M.A."/>
            <person name="Marcet-Houben M."/>
            <person name="Nosek J."/>
            <person name="Gabaldon T."/>
        </authorList>
    </citation>
    <scope>NUCLEOTIDE SEQUENCE</scope>
    <source>
        <strain evidence="17">CBS2887</strain>
    </source>
</reference>
<comment type="cofactor">
    <cofactor evidence="2">
        <name>FAD</name>
        <dbReference type="ChEBI" id="CHEBI:57692"/>
    </cofactor>
</comment>
<evidence type="ECO:0000256" key="12">
    <source>
        <dbReference type="ARBA" id="ARBA00023027"/>
    </source>
</evidence>
<sequence>MSLSASQKSIIKASIPFLEKNGVELTSNFYSFMLENHPEVRPFFNKAHQISKAQPKILAFSLNAYAKNIDDITPLKGFVRQIVEKHVGLQVKPQHYDIVGSCLLQTMKKMLGDAATDEFIEAWKVAYYDLANILIQLEKERYAEELQQLKNSWPGFADAHVDKIVQETPLIKSVYFKLDDEKATISDFYPGQYIGLRLSTDGGETFQSREYSISNELEGPSSIKSSNSFRISVKRIEGGVVSNYIHDTLKVGDKLRITSPFGKLTEPWLKSTDETERAKPVNVFVGGIGITPNVSITEHFLKMGNPVKLFLSNADINSRVFGQWVSRISEQYPKQLQVKEFITEPAATDLQTSANHQIHYGRRLEQQDLDFITKENVNDFQYFMVGPVPYMQFLHEILGSKGVNPNVINSEEFAPVHV</sequence>
<dbReference type="Gene3D" id="2.40.30.10">
    <property type="entry name" value="Translation factors"/>
    <property type="match status" value="1"/>
</dbReference>
<evidence type="ECO:0000256" key="7">
    <source>
        <dbReference type="ARBA" id="ARBA00022630"/>
    </source>
</evidence>
<keyword evidence="6" id="KW-0349">Heme</keyword>
<protein>
    <recommendedName>
        <fullName evidence="4">nitric oxide dioxygenase</fullName>
        <ecNumber evidence="4">1.14.12.17</ecNumber>
    </recommendedName>
</protein>
<dbReference type="CDD" id="cd19754">
    <property type="entry name" value="FHb_fungal-globin"/>
    <property type="match status" value="1"/>
</dbReference>
<dbReference type="GO" id="GO:0071949">
    <property type="term" value="F:FAD binding"/>
    <property type="evidence" value="ECO:0007669"/>
    <property type="project" value="TreeGrafter"/>
</dbReference>
<evidence type="ECO:0000256" key="10">
    <source>
        <dbReference type="ARBA" id="ARBA00022857"/>
    </source>
</evidence>
<evidence type="ECO:0000256" key="5">
    <source>
        <dbReference type="ARBA" id="ARBA00022575"/>
    </source>
</evidence>
<evidence type="ECO:0000256" key="14">
    <source>
        <dbReference type="ARBA" id="ARBA00049433"/>
    </source>
</evidence>
<comment type="similarity">
    <text evidence="3">In the C-terminal section; belongs to the flavoprotein pyridine nucleotide cytochrome reductase family.</text>
</comment>
<evidence type="ECO:0000259" key="15">
    <source>
        <dbReference type="PROSITE" id="PS01033"/>
    </source>
</evidence>
<keyword evidence="8" id="KW-0479">Metal-binding</keyword>
<dbReference type="PANTHER" id="PTHR43396:SF3">
    <property type="entry name" value="FLAVOHEMOPROTEIN"/>
    <property type="match status" value="1"/>
</dbReference>
<evidence type="ECO:0000256" key="8">
    <source>
        <dbReference type="ARBA" id="ARBA00022723"/>
    </source>
</evidence>
<dbReference type="Proteomes" id="UP000774326">
    <property type="component" value="Unassembled WGS sequence"/>
</dbReference>
<feature type="domain" description="FAD-binding FR-type" evidence="16">
    <location>
        <begin position="154"/>
        <end position="267"/>
    </location>
</feature>
<dbReference type="SUPFAM" id="SSF46458">
    <property type="entry name" value="Globin-like"/>
    <property type="match status" value="1"/>
</dbReference>
<dbReference type="GO" id="GO:0008941">
    <property type="term" value="F:nitric oxide dioxygenase NAD(P)H activity"/>
    <property type="evidence" value="ECO:0007669"/>
    <property type="project" value="UniProtKB-EC"/>
</dbReference>
<name>A0A9P8THD1_WICPI</name>
<evidence type="ECO:0000256" key="9">
    <source>
        <dbReference type="ARBA" id="ARBA00022827"/>
    </source>
</evidence>
<evidence type="ECO:0000256" key="2">
    <source>
        <dbReference type="ARBA" id="ARBA00001974"/>
    </source>
</evidence>
<dbReference type="PANTHER" id="PTHR43396">
    <property type="entry name" value="FLAVOHEMOPROTEIN"/>
    <property type="match status" value="1"/>
</dbReference>
<dbReference type="InterPro" id="IPR039261">
    <property type="entry name" value="FNR_nucleotide-bd"/>
</dbReference>
<dbReference type="GO" id="GO:0071500">
    <property type="term" value="P:cellular response to nitrosative stress"/>
    <property type="evidence" value="ECO:0007669"/>
    <property type="project" value="TreeGrafter"/>
</dbReference>
<dbReference type="GO" id="GO:0046210">
    <property type="term" value="P:nitric oxide catabolic process"/>
    <property type="evidence" value="ECO:0007669"/>
    <property type="project" value="TreeGrafter"/>
</dbReference>
<evidence type="ECO:0000256" key="11">
    <source>
        <dbReference type="ARBA" id="ARBA00023004"/>
    </source>
</evidence>
<comment type="catalytic activity">
    <reaction evidence="13">
        <text>2 nitric oxide + NADH + 2 O2 = 2 nitrate + NAD(+) + H(+)</text>
        <dbReference type="Rhea" id="RHEA:19469"/>
        <dbReference type="ChEBI" id="CHEBI:15378"/>
        <dbReference type="ChEBI" id="CHEBI:15379"/>
        <dbReference type="ChEBI" id="CHEBI:16480"/>
        <dbReference type="ChEBI" id="CHEBI:17632"/>
        <dbReference type="ChEBI" id="CHEBI:57540"/>
        <dbReference type="ChEBI" id="CHEBI:57945"/>
        <dbReference type="EC" id="1.14.12.17"/>
    </reaction>
</comment>
<gene>
    <name evidence="17" type="ORF">WICPIJ_008826</name>
</gene>
<evidence type="ECO:0000256" key="6">
    <source>
        <dbReference type="ARBA" id="ARBA00022617"/>
    </source>
</evidence>
<comment type="caution">
    <text evidence="17">The sequence shown here is derived from an EMBL/GenBank/DDBJ whole genome shotgun (WGS) entry which is preliminary data.</text>
</comment>
<dbReference type="InterPro" id="IPR017938">
    <property type="entry name" value="Riboflavin_synthase-like_b-brl"/>
</dbReference>
<dbReference type="InterPro" id="IPR008333">
    <property type="entry name" value="Cbr1-like_FAD-bd_dom"/>
</dbReference>
<dbReference type="EC" id="1.14.12.17" evidence="4"/>
<organism evidence="17 18">
    <name type="scientific">Wickerhamomyces pijperi</name>
    <name type="common">Yeast</name>
    <name type="synonym">Pichia pijperi</name>
    <dbReference type="NCBI Taxonomy" id="599730"/>
    <lineage>
        <taxon>Eukaryota</taxon>
        <taxon>Fungi</taxon>
        <taxon>Dikarya</taxon>
        <taxon>Ascomycota</taxon>
        <taxon>Saccharomycotina</taxon>
        <taxon>Saccharomycetes</taxon>
        <taxon>Phaffomycetales</taxon>
        <taxon>Wickerhamomycetaceae</taxon>
        <taxon>Wickerhamomyces</taxon>
    </lineage>
</organism>
<feature type="domain" description="Globin" evidence="15">
    <location>
        <begin position="2"/>
        <end position="139"/>
    </location>
</feature>
<evidence type="ECO:0000313" key="18">
    <source>
        <dbReference type="Proteomes" id="UP000774326"/>
    </source>
</evidence>
<reference evidence="17" key="2">
    <citation type="submission" date="2021-01" db="EMBL/GenBank/DDBJ databases">
        <authorList>
            <person name="Schikora-Tamarit M.A."/>
        </authorList>
    </citation>
    <scope>NUCLEOTIDE SEQUENCE</scope>
    <source>
        <strain evidence="17">CBS2887</strain>
    </source>
</reference>
<evidence type="ECO:0000256" key="1">
    <source>
        <dbReference type="ARBA" id="ARBA00001970"/>
    </source>
</evidence>
<dbReference type="InterPro" id="IPR017927">
    <property type="entry name" value="FAD-bd_FR_type"/>
</dbReference>
<dbReference type="Pfam" id="PF00970">
    <property type="entry name" value="FAD_binding_6"/>
    <property type="match status" value="1"/>
</dbReference>
<dbReference type="SUPFAM" id="SSF63380">
    <property type="entry name" value="Riboflavin synthase domain-like"/>
    <property type="match status" value="1"/>
</dbReference>
<keyword evidence="18" id="KW-1185">Reference proteome</keyword>
<dbReference type="EMBL" id="JAEUBG010005062">
    <property type="protein sequence ID" value="KAH3678871.1"/>
    <property type="molecule type" value="Genomic_DNA"/>
</dbReference>
<dbReference type="GO" id="GO:0009636">
    <property type="term" value="P:response to toxic substance"/>
    <property type="evidence" value="ECO:0007669"/>
    <property type="project" value="UniProtKB-KW"/>
</dbReference>
<keyword evidence="12" id="KW-0520">NAD</keyword>
<evidence type="ECO:0000313" key="17">
    <source>
        <dbReference type="EMBL" id="KAH3678871.1"/>
    </source>
</evidence>
<evidence type="ECO:0000256" key="3">
    <source>
        <dbReference type="ARBA" id="ARBA00006401"/>
    </source>
</evidence>
<dbReference type="AlphaFoldDB" id="A0A9P8THD1"/>
<keyword evidence="11" id="KW-0408">Iron</keyword>
<dbReference type="FunFam" id="1.10.490.10:FF:000003">
    <property type="entry name" value="Flavohemoprotein"/>
    <property type="match status" value="1"/>
</dbReference>
<evidence type="ECO:0000256" key="4">
    <source>
        <dbReference type="ARBA" id="ARBA00012229"/>
    </source>
</evidence>
<dbReference type="OrthoDB" id="436496at2759"/>
<comment type="cofactor">
    <cofactor evidence="1">
        <name>heme b</name>
        <dbReference type="ChEBI" id="CHEBI:60344"/>
    </cofactor>
</comment>
<dbReference type="GO" id="GO:0046872">
    <property type="term" value="F:metal ion binding"/>
    <property type="evidence" value="ECO:0007669"/>
    <property type="project" value="UniProtKB-KW"/>
</dbReference>
<evidence type="ECO:0000256" key="13">
    <source>
        <dbReference type="ARBA" id="ARBA00048649"/>
    </source>
</evidence>
<dbReference type="InterPro" id="IPR012292">
    <property type="entry name" value="Globin/Proto"/>
</dbReference>
<dbReference type="GO" id="GO:0020037">
    <property type="term" value="F:heme binding"/>
    <property type="evidence" value="ECO:0007669"/>
    <property type="project" value="InterPro"/>
</dbReference>
<accession>A0A9P8THD1</accession>